<name>A0AC35U342_9BILA</name>
<protein>
    <submittedName>
        <fullName evidence="2">Aldedh domain-containing protein</fullName>
    </submittedName>
</protein>
<dbReference type="Proteomes" id="UP000095286">
    <property type="component" value="Unplaced"/>
</dbReference>
<evidence type="ECO:0000313" key="2">
    <source>
        <dbReference type="WBParaSite" id="RSKR_0000719400.1"/>
    </source>
</evidence>
<accession>A0AC35U342</accession>
<organism evidence="1 2">
    <name type="scientific">Rhabditophanes sp. KR3021</name>
    <dbReference type="NCBI Taxonomy" id="114890"/>
    <lineage>
        <taxon>Eukaryota</taxon>
        <taxon>Metazoa</taxon>
        <taxon>Ecdysozoa</taxon>
        <taxon>Nematoda</taxon>
        <taxon>Chromadorea</taxon>
        <taxon>Rhabditida</taxon>
        <taxon>Tylenchina</taxon>
        <taxon>Panagrolaimomorpha</taxon>
        <taxon>Strongyloidoidea</taxon>
        <taxon>Alloionematidae</taxon>
        <taxon>Rhabditophanes</taxon>
    </lineage>
</organism>
<evidence type="ECO:0000313" key="1">
    <source>
        <dbReference type="Proteomes" id="UP000095286"/>
    </source>
</evidence>
<dbReference type="WBParaSite" id="RSKR_0000719400.1">
    <property type="protein sequence ID" value="RSKR_0000719400.1"/>
    <property type="gene ID" value="RSKR_0000719400"/>
</dbReference>
<proteinExistence type="predicted"/>
<sequence>MVGTFKVIENLDKGLHFFDGVRKTIAASQEFDVIEQRIGKVLVKCPISSPDDVNMVVDLAQKALPEWAKQTPLERAKVLRAAANITRQNLKAIAVWETRTNGKPIREALLDIEQAADMLDYYAGIAPQVLLGDCFDLTGERHAYTKREPYGVIGAIGAWNYPFLTAMWKVAPALAAGNAIVYKPSPFSACSPVIIGEILAAAGLPTNIFCVVQGEASTGEALCTNKLIRKVSFTGSVPTGKKIQHLCSVNNVKPVTLELGGKSALIICEDADLDNAVAGAMMANFYNQGQVCCNATRVFVHSSIKKEFEERLVKEVNRVIKVGDPLAEETRVGASINEGHLKKVMGFVESAKEEGATILAGGERVYPEGAKEGYYMQPAVITNVTDSMTVAREEIFGACLLVIPFDSEEEAIERANNTEFGLASGIFSKDLAKCHLIARQLQAGTVWINTYNDCEVNVPFGGYKNSGVGRENCHSALLAFSQEKSVYVNLGKKLDHGF</sequence>
<reference evidence="2" key="1">
    <citation type="submission" date="2016-11" db="UniProtKB">
        <authorList>
            <consortium name="WormBaseParasite"/>
        </authorList>
    </citation>
    <scope>IDENTIFICATION</scope>
    <source>
        <strain evidence="2">KR3021</strain>
    </source>
</reference>